<keyword evidence="3" id="KW-1185">Reference proteome</keyword>
<protein>
    <submittedName>
        <fullName evidence="2">Uncharacterized protein</fullName>
    </submittedName>
</protein>
<organism evidence="2 3">
    <name type="scientific">Chitinophaga cymbidii</name>
    <dbReference type="NCBI Taxonomy" id="1096750"/>
    <lineage>
        <taxon>Bacteria</taxon>
        <taxon>Pseudomonadati</taxon>
        <taxon>Bacteroidota</taxon>
        <taxon>Chitinophagia</taxon>
        <taxon>Chitinophagales</taxon>
        <taxon>Chitinophagaceae</taxon>
        <taxon>Chitinophaga</taxon>
    </lineage>
</organism>
<proteinExistence type="predicted"/>
<dbReference type="Proteomes" id="UP000321436">
    <property type="component" value="Unassembled WGS sequence"/>
</dbReference>
<sequence>MKKLLLSLCLTGLISLHVQAQNMIAKFKYEEAEEAYAKNDYRTALSKVEEVEKLLKSSSPKTMYLKIISQQKLATTDFAILQNLRKNCGEYLSKYEGNENIEDKFREVYKISEALKEYPATEEAFHEMGKELDKKKAAEKAIVAANEADAAIAEKFRSFPPSLDGVTVGMERSAIPSSAWNYLSYKEPFDMPKGYMGIDRDCILYIPKFKTMKIKASEGLSGIYVEKATGKVAGVSKKHMVSGKGGTDEANATFENLVARMKKNFGEENVKITELQQQLTKKASAYTRTAALKDNSVSGYSIILHIITYGGVLGTECSVTEEFSIVKFKKQ</sequence>
<dbReference type="RefSeq" id="WP_146865932.1">
    <property type="nucleotide sequence ID" value="NZ_BKAU01000005.1"/>
</dbReference>
<comment type="caution">
    <text evidence="2">The sequence shown here is derived from an EMBL/GenBank/DDBJ whole genome shotgun (WGS) entry which is preliminary data.</text>
</comment>
<dbReference type="AlphaFoldDB" id="A0A512RQD3"/>
<evidence type="ECO:0000313" key="2">
    <source>
        <dbReference type="EMBL" id="GEP97902.1"/>
    </source>
</evidence>
<name>A0A512RQD3_9BACT</name>
<dbReference type="OrthoDB" id="681123at2"/>
<feature type="signal peptide" evidence="1">
    <location>
        <begin position="1"/>
        <end position="20"/>
    </location>
</feature>
<dbReference type="EMBL" id="BKAU01000005">
    <property type="protein sequence ID" value="GEP97902.1"/>
    <property type="molecule type" value="Genomic_DNA"/>
</dbReference>
<evidence type="ECO:0000256" key="1">
    <source>
        <dbReference type="SAM" id="SignalP"/>
    </source>
</evidence>
<evidence type="ECO:0000313" key="3">
    <source>
        <dbReference type="Proteomes" id="UP000321436"/>
    </source>
</evidence>
<accession>A0A512RQD3</accession>
<gene>
    <name evidence="2" type="ORF">CCY01nite_41620</name>
</gene>
<feature type="chain" id="PRO_5021883785" evidence="1">
    <location>
        <begin position="21"/>
        <end position="331"/>
    </location>
</feature>
<reference evidence="2 3" key="1">
    <citation type="submission" date="2019-07" db="EMBL/GenBank/DDBJ databases">
        <title>Whole genome shotgun sequence of Chitinophaga cymbidii NBRC 109752.</title>
        <authorList>
            <person name="Hosoyama A."/>
            <person name="Uohara A."/>
            <person name="Ohji S."/>
            <person name="Ichikawa N."/>
        </authorList>
    </citation>
    <scope>NUCLEOTIDE SEQUENCE [LARGE SCALE GENOMIC DNA]</scope>
    <source>
        <strain evidence="2 3">NBRC 109752</strain>
    </source>
</reference>
<keyword evidence="1" id="KW-0732">Signal</keyword>